<gene>
    <name evidence="2" type="ORF">PSFLO_06353</name>
</gene>
<sequence length="93" mass="10061">MTVVCLDPASHQLGTARRDHHHRRHARSRRSLRFALVSRSKRRPGDGIPAAIPVYRPPSTAVARHIPDLVAAGLVGSGDGCRRHAPPHPTASS</sequence>
<name>A0A5C3FBK2_9BASI</name>
<evidence type="ECO:0000256" key="1">
    <source>
        <dbReference type="SAM" id="MobiDB-lite"/>
    </source>
</evidence>
<feature type="region of interest" description="Disordered" evidence="1">
    <location>
        <begin position="1"/>
        <end position="28"/>
    </location>
</feature>
<evidence type="ECO:0000313" key="2">
    <source>
        <dbReference type="EMBL" id="SPO40871.1"/>
    </source>
</evidence>
<dbReference type="AlphaFoldDB" id="A0A5C3FBK2"/>
<keyword evidence="3" id="KW-1185">Reference proteome</keyword>
<evidence type="ECO:0000313" key="3">
    <source>
        <dbReference type="Proteomes" id="UP000323386"/>
    </source>
</evidence>
<accession>A0A5C3FBK2</accession>
<reference evidence="2 3" key="1">
    <citation type="submission" date="2018-03" db="EMBL/GenBank/DDBJ databases">
        <authorList>
            <person name="Guldener U."/>
        </authorList>
    </citation>
    <scope>NUCLEOTIDE SEQUENCE [LARGE SCALE GENOMIC DNA]</scope>
    <source>
        <strain evidence="2 3">DAOM196992</strain>
    </source>
</reference>
<proteinExistence type="predicted"/>
<dbReference type="Proteomes" id="UP000323386">
    <property type="component" value="Unassembled WGS sequence"/>
</dbReference>
<protein>
    <submittedName>
        <fullName evidence="2">Uncharacterized protein</fullName>
    </submittedName>
</protein>
<organism evidence="2 3">
    <name type="scientific">Pseudozyma flocculosa</name>
    <dbReference type="NCBI Taxonomy" id="84751"/>
    <lineage>
        <taxon>Eukaryota</taxon>
        <taxon>Fungi</taxon>
        <taxon>Dikarya</taxon>
        <taxon>Basidiomycota</taxon>
        <taxon>Ustilaginomycotina</taxon>
        <taxon>Ustilaginomycetes</taxon>
        <taxon>Ustilaginales</taxon>
        <taxon>Ustilaginaceae</taxon>
        <taxon>Pseudozyma</taxon>
    </lineage>
</organism>
<dbReference type="EMBL" id="OOIP01000023">
    <property type="protein sequence ID" value="SPO40871.1"/>
    <property type="molecule type" value="Genomic_DNA"/>
</dbReference>
<feature type="compositionally biased region" description="Basic residues" evidence="1">
    <location>
        <begin position="18"/>
        <end position="28"/>
    </location>
</feature>